<dbReference type="PANTHER" id="PTHR43022:SF1">
    <property type="entry name" value="PROTEIN SMF"/>
    <property type="match status" value="1"/>
</dbReference>
<gene>
    <name evidence="4" type="ORF">NCWK1_2063</name>
</gene>
<evidence type="ECO:0000259" key="3">
    <source>
        <dbReference type="Pfam" id="PF17782"/>
    </source>
</evidence>
<dbReference type="InterPro" id="IPR057666">
    <property type="entry name" value="DrpA_SLOG"/>
</dbReference>
<name>A0A2H6LGG8_9NOSO</name>
<dbReference type="SUPFAM" id="SSF47781">
    <property type="entry name" value="RuvA domain 2-like"/>
    <property type="match status" value="1"/>
</dbReference>
<reference evidence="5" key="1">
    <citation type="journal article" date="2018" name="Genome Announc.">
        <title>Draft Genome Sequence of the Nitrogen-Fixing and Hormogonia-Inducing Cyanobacterium Nostoc cycadae Strain WK-1, Isolated from the Coralloid Roots of Cycas revoluta.</title>
        <authorList>
            <person name="Kanesaki Y."/>
            <person name="Hirose M."/>
            <person name="Hirose Y."/>
            <person name="Fujisawa T."/>
            <person name="Nakamura Y."/>
            <person name="Watanabe S."/>
            <person name="Matsunaga S."/>
            <person name="Uchida H."/>
            <person name="Murakami A."/>
        </authorList>
    </citation>
    <scope>NUCLEOTIDE SEQUENCE [LARGE SCALE GENOMIC DNA]</scope>
    <source>
        <strain evidence="5">WK-1</strain>
    </source>
</reference>
<dbReference type="InterPro" id="IPR036388">
    <property type="entry name" value="WH-like_DNA-bd_sf"/>
</dbReference>
<dbReference type="Gene3D" id="1.10.10.10">
    <property type="entry name" value="Winged helix-like DNA-binding domain superfamily/Winged helix DNA-binding domain"/>
    <property type="match status" value="1"/>
</dbReference>
<sequence>MLTLFPVTCNLSPIFEKTVATADDLGILNDSGCEDQQVVEERAYWLAWAQISGIGPVLLQRLQQHFGSLSTAWEASKAELGEVEGFGLQTLNKVIKMRSQLHPEQLLIQHQQENPHFWTPADADYPRLLLETPSPPPVLYYRGEVDLQENLGQKPMVGIVGTRQPSEYGIRWTRQISIALAKNGFTVVSGMAEGIDTESHSATIKAGGRTLAVLGTGVDVIYPHKNRDLYKQILDAGLVLSEYPAKTPPDRAHFPRRNRIIAGLSRAILVMEAPLKSGALITATYANDFGRDIYALPGRLDDYPSQGCLKLISQGASIIFRELDELLTLLGAVPKLDPVATSPTTEKLSLPNLSPPMQQIIDAIACNILSFDAIVQTTGIPASAVSGLLLQLELMGLVSQLPGMRYQKS</sequence>
<dbReference type="InterPro" id="IPR003488">
    <property type="entry name" value="DprA"/>
</dbReference>
<dbReference type="PANTHER" id="PTHR43022">
    <property type="entry name" value="PROTEIN SMF"/>
    <property type="match status" value="1"/>
</dbReference>
<evidence type="ECO:0000256" key="1">
    <source>
        <dbReference type="ARBA" id="ARBA00006525"/>
    </source>
</evidence>
<proteinExistence type="inferred from homology"/>
<dbReference type="AlphaFoldDB" id="A0A2H6LGG8"/>
<keyword evidence="5" id="KW-1185">Reference proteome</keyword>
<dbReference type="Pfam" id="PF02481">
    <property type="entry name" value="DNA_processg_A"/>
    <property type="match status" value="1"/>
</dbReference>
<dbReference type="Proteomes" id="UP000236527">
    <property type="component" value="Unassembled WGS sequence"/>
</dbReference>
<feature type="domain" description="DprA winged helix" evidence="3">
    <location>
        <begin position="348"/>
        <end position="404"/>
    </location>
</feature>
<dbReference type="SUPFAM" id="SSF102405">
    <property type="entry name" value="MCP/YpsA-like"/>
    <property type="match status" value="1"/>
</dbReference>
<comment type="similarity">
    <text evidence="1">Belongs to the DprA/Smf family.</text>
</comment>
<dbReference type="GO" id="GO:0009294">
    <property type="term" value="P:DNA-mediated transformation"/>
    <property type="evidence" value="ECO:0007669"/>
    <property type="project" value="InterPro"/>
</dbReference>
<evidence type="ECO:0000259" key="2">
    <source>
        <dbReference type="Pfam" id="PF02481"/>
    </source>
</evidence>
<dbReference type="InterPro" id="IPR010994">
    <property type="entry name" value="RuvA_2-like"/>
</dbReference>
<dbReference type="NCBIfam" id="TIGR00732">
    <property type="entry name" value="dprA"/>
    <property type="match status" value="1"/>
</dbReference>
<evidence type="ECO:0000313" key="5">
    <source>
        <dbReference type="Proteomes" id="UP000236527"/>
    </source>
</evidence>
<accession>A0A2H6LGG8</accession>
<dbReference type="Gene3D" id="3.40.50.450">
    <property type="match status" value="1"/>
</dbReference>
<dbReference type="InterPro" id="IPR041614">
    <property type="entry name" value="DprA_WH"/>
</dbReference>
<comment type="caution">
    <text evidence="4">The sequence shown here is derived from an EMBL/GenBank/DDBJ whole genome shotgun (WGS) entry which is preliminary data.</text>
</comment>
<dbReference type="EMBL" id="BDGE01000035">
    <property type="protein sequence ID" value="GBE92309.1"/>
    <property type="molecule type" value="Genomic_DNA"/>
</dbReference>
<evidence type="ECO:0000313" key="4">
    <source>
        <dbReference type="EMBL" id="GBE92309.1"/>
    </source>
</evidence>
<feature type="domain" description="Smf/DprA SLOG" evidence="2">
    <location>
        <begin position="117"/>
        <end position="327"/>
    </location>
</feature>
<dbReference type="Pfam" id="PF17782">
    <property type="entry name" value="WHD_DprA"/>
    <property type="match status" value="1"/>
</dbReference>
<organism evidence="4 5">
    <name type="scientific">Nostoc cycadae WK-1</name>
    <dbReference type="NCBI Taxonomy" id="1861711"/>
    <lineage>
        <taxon>Bacteria</taxon>
        <taxon>Bacillati</taxon>
        <taxon>Cyanobacteriota</taxon>
        <taxon>Cyanophyceae</taxon>
        <taxon>Nostocales</taxon>
        <taxon>Nostocaceae</taxon>
        <taxon>Nostoc</taxon>
    </lineage>
</organism>
<protein>
    <submittedName>
        <fullName evidence="4">DNA protecting protein DprA</fullName>
    </submittedName>
</protein>